<accession>A0A7W3LW81</accession>
<evidence type="ECO:0000256" key="2">
    <source>
        <dbReference type="ARBA" id="ARBA00009233"/>
    </source>
</evidence>
<evidence type="ECO:0000256" key="7">
    <source>
        <dbReference type="ARBA" id="ARBA00023160"/>
    </source>
</evidence>
<evidence type="ECO:0000313" key="11">
    <source>
        <dbReference type="EMBL" id="MBA8955367.1"/>
    </source>
</evidence>
<dbReference type="GO" id="GO:0004318">
    <property type="term" value="F:enoyl-[acyl-carrier-protein] reductase (NADH) activity"/>
    <property type="evidence" value="ECO:0007669"/>
    <property type="project" value="UniProtKB-EC"/>
</dbReference>
<gene>
    <name evidence="11" type="ORF">HNR61_007041</name>
</gene>
<feature type="binding site" evidence="10">
    <location>
        <position position="165"/>
    </location>
    <ligand>
        <name>NAD(+)</name>
        <dbReference type="ChEBI" id="CHEBI:57540"/>
    </ligand>
</feature>
<evidence type="ECO:0000256" key="8">
    <source>
        <dbReference type="PIRNR" id="PIRNR000094"/>
    </source>
</evidence>
<feature type="binding site" evidence="10">
    <location>
        <position position="96"/>
    </location>
    <ligand>
        <name>NAD(+)</name>
        <dbReference type="ChEBI" id="CHEBI:57540"/>
    </ligand>
</feature>
<evidence type="ECO:0000256" key="3">
    <source>
        <dbReference type="ARBA" id="ARBA00022516"/>
    </source>
</evidence>
<dbReference type="InterPro" id="IPR002347">
    <property type="entry name" value="SDR_fam"/>
</dbReference>
<evidence type="ECO:0000256" key="4">
    <source>
        <dbReference type="ARBA" id="ARBA00022832"/>
    </source>
</evidence>
<dbReference type="Gene3D" id="3.40.50.720">
    <property type="entry name" value="NAD(P)-binding Rossmann-like Domain"/>
    <property type="match status" value="1"/>
</dbReference>
<comment type="similarity">
    <text evidence="2 8">Belongs to the short-chain dehydrogenases/reductases (SDR) family. FabI subfamily.</text>
</comment>
<feature type="binding site" evidence="10">
    <location>
        <position position="13"/>
    </location>
    <ligand>
        <name>NAD(+)</name>
        <dbReference type="ChEBI" id="CHEBI:57540"/>
    </ligand>
</feature>
<evidence type="ECO:0000256" key="10">
    <source>
        <dbReference type="PIRSR" id="PIRSR000094-3"/>
    </source>
</evidence>
<dbReference type="NCBIfam" id="NF005908">
    <property type="entry name" value="PRK07889.1"/>
    <property type="match status" value="1"/>
</dbReference>
<dbReference type="Proteomes" id="UP000572680">
    <property type="component" value="Unassembled WGS sequence"/>
</dbReference>
<keyword evidence="6" id="KW-0443">Lipid metabolism</keyword>
<sequence>MGILEGKRILVTGVLTDASIGFHIARVAQQEGAEVVLTAYPRPTLTQRTAKRLPSGPDSPPPVLELDVMNTEQLDGLADALRGVGFDRLDGVVHAIGFAPQTALGGNFLETPWEDVATALHASTYSLKSLTMACLPLMGDGGSVVGLDFDATKAWPVYDWMGVAKAGLESCSRYLAKYLGPRGIRVNLVAAGPLGTMAAKSIPGFETMTDLWPKAAPLGWDIKNSEPTAKAAVALLSDWFPATTGEIVHVDGGLHAMGAPE</sequence>
<dbReference type="PIRSF" id="PIRSF000094">
    <property type="entry name" value="Enoyl-ACP_rdct"/>
    <property type="match status" value="1"/>
</dbReference>
<comment type="catalytic activity">
    <reaction evidence="8">
        <text>a 2,3-saturated acyl-[ACP] + NAD(+) = a (2E)-enoyl-[ACP] + NADH + H(+)</text>
        <dbReference type="Rhea" id="RHEA:10240"/>
        <dbReference type="Rhea" id="RHEA-COMP:9925"/>
        <dbReference type="Rhea" id="RHEA-COMP:9926"/>
        <dbReference type="ChEBI" id="CHEBI:15378"/>
        <dbReference type="ChEBI" id="CHEBI:57540"/>
        <dbReference type="ChEBI" id="CHEBI:57945"/>
        <dbReference type="ChEBI" id="CHEBI:78784"/>
        <dbReference type="ChEBI" id="CHEBI:78785"/>
        <dbReference type="EC" id="1.3.1.9"/>
    </reaction>
</comment>
<evidence type="ECO:0000256" key="6">
    <source>
        <dbReference type="ARBA" id="ARBA00023098"/>
    </source>
</evidence>
<keyword evidence="4" id="KW-0276">Fatty acid metabolism</keyword>
<comment type="caution">
    <text evidence="11">The sequence shown here is derived from an EMBL/GenBank/DDBJ whole genome shotgun (WGS) entry which is preliminary data.</text>
</comment>
<keyword evidence="7 8" id="KW-0275">Fatty acid biosynthesis</keyword>
<keyword evidence="3 8" id="KW-0444">Lipid biosynthesis</keyword>
<dbReference type="RefSeq" id="WP_182847356.1">
    <property type="nucleotide sequence ID" value="NZ_BAAALP010000093.1"/>
</dbReference>
<proteinExistence type="inferred from homology"/>
<dbReference type="EMBL" id="JACJIA010000011">
    <property type="protein sequence ID" value="MBA8955367.1"/>
    <property type="molecule type" value="Genomic_DNA"/>
</dbReference>
<keyword evidence="5 8" id="KW-0560">Oxidoreductase</keyword>
<dbReference type="UniPathway" id="UPA00915"/>
<dbReference type="EC" id="1.3.1.9" evidence="8"/>
<comment type="pathway">
    <text evidence="1">Lipid metabolism.</text>
</comment>
<dbReference type="SUPFAM" id="SSF51735">
    <property type="entry name" value="NAD(P)-binding Rossmann-fold domains"/>
    <property type="match status" value="1"/>
</dbReference>
<dbReference type="AlphaFoldDB" id="A0A7W3LW81"/>
<organism evidence="11 12">
    <name type="scientific">Actinomadura namibiensis</name>
    <dbReference type="NCBI Taxonomy" id="182080"/>
    <lineage>
        <taxon>Bacteria</taxon>
        <taxon>Bacillati</taxon>
        <taxon>Actinomycetota</taxon>
        <taxon>Actinomycetes</taxon>
        <taxon>Streptosporangiales</taxon>
        <taxon>Thermomonosporaceae</taxon>
        <taxon>Actinomadura</taxon>
    </lineage>
</organism>
<dbReference type="PANTHER" id="PTHR43159">
    <property type="entry name" value="ENOYL-[ACYL-CARRIER-PROTEIN] REDUCTASE"/>
    <property type="match status" value="1"/>
</dbReference>
<evidence type="ECO:0000256" key="1">
    <source>
        <dbReference type="ARBA" id="ARBA00005189"/>
    </source>
</evidence>
<name>A0A7W3LW81_ACTNM</name>
<feature type="binding site" evidence="10">
    <location>
        <begin position="19"/>
        <end position="20"/>
    </location>
    <ligand>
        <name>NAD(+)</name>
        <dbReference type="ChEBI" id="CHEBI:57540"/>
    </ligand>
</feature>
<protein>
    <recommendedName>
        <fullName evidence="8">Enoyl-[acyl-carrier-protein] reductase [NADH]</fullName>
        <ecNumber evidence="8">1.3.1.9</ecNumber>
    </recommendedName>
</protein>
<keyword evidence="12" id="KW-1185">Reference proteome</keyword>
<feature type="binding site" evidence="10">
    <location>
        <begin position="67"/>
        <end position="68"/>
    </location>
    <ligand>
        <name>NAD(+)</name>
        <dbReference type="ChEBI" id="CHEBI:57540"/>
    </ligand>
</feature>
<keyword evidence="8 10" id="KW-0520">NAD</keyword>
<dbReference type="Pfam" id="PF13561">
    <property type="entry name" value="adh_short_C2"/>
    <property type="match status" value="1"/>
</dbReference>
<dbReference type="InterPro" id="IPR036291">
    <property type="entry name" value="NAD(P)-bd_dom_sf"/>
</dbReference>
<dbReference type="GO" id="GO:0006633">
    <property type="term" value="P:fatty acid biosynthetic process"/>
    <property type="evidence" value="ECO:0007669"/>
    <property type="project" value="UniProtKB-KW"/>
</dbReference>
<reference evidence="11 12" key="1">
    <citation type="submission" date="2020-08" db="EMBL/GenBank/DDBJ databases">
        <title>Genomic Encyclopedia of Type Strains, Phase IV (KMG-IV): sequencing the most valuable type-strain genomes for metagenomic binning, comparative biology and taxonomic classification.</title>
        <authorList>
            <person name="Goeker M."/>
        </authorList>
    </citation>
    <scope>NUCLEOTIDE SEQUENCE [LARGE SCALE GENOMIC DNA]</scope>
    <source>
        <strain evidence="11 12">DSM 44197</strain>
    </source>
</reference>
<evidence type="ECO:0000256" key="5">
    <source>
        <dbReference type="ARBA" id="ARBA00023002"/>
    </source>
</evidence>
<evidence type="ECO:0000313" key="12">
    <source>
        <dbReference type="Proteomes" id="UP000572680"/>
    </source>
</evidence>
<feature type="binding site" evidence="9">
    <location>
        <position position="99"/>
    </location>
    <ligand>
        <name>substrate</name>
    </ligand>
</feature>
<dbReference type="InterPro" id="IPR014358">
    <property type="entry name" value="Enoyl-ACP_Rdtase_NADH"/>
</dbReference>
<evidence type="ECO:0000256" key="9">
    <source>
        <dbReference type="PIRSR" id="PIRSR000094-2"/>
    </source>
</evidence>
<dbReference type="PANTHER" id="PTHR43159:SF2">
    <property type="entry name" value="ENOYL-[ACYL-CARRIER-PROTEIN] REDUCTASE [NADH], CHLOROPLASTIC"/>
    <property type="match status" value="1"/>
</dbReference>